<dbReference type="Proteomes" id="UP001500839">
    <property type="component" value="Unassembled WGS sequence"/>
</dbReference>
<evidence type="ECO:0008006" key="3">
    <source>
        <dbReference type="Google" id="ProtNLM"/>
    </source>
</evidence>
<gene>
    <name evidence="1" type="ORF">GCM10023353_04830</name>
</gene>
<name>A0ABP9C549_9ACTN</name>
<dbReference type="EMBL" id="BAABKQ010000001">
    <property type="protein sequence ID" value="GAA4805140.1"/>
    <property type="molecule type" value="Genomic_DNA"/>
</dbReference>
<reference evidence="2" key="1">
    <citation type="journal article" date="2019" name="Int. J. Syst. Evol. Microbiol.">
        <title>The Global Catalogue of Microorganisms (GCM) 10K type strain sequencing project: providing services to taxonomists for standard genome sequencing and annotation.</title>
        <authorList>
            <consortium name="The Broad Institute Genomics Platform"/>
            <consortium name="The Broad Institute Genome Sequencing Center for Infectious Disease"/>
            <person name="Wu L."/>
            <person name="Ma J."/>
        </authorList>
    </citation>
    <scope>NUCLEOTIDE SEQUENCE [LARGE SCALE GENOMIC DNA]</scope>
    <source>
        <strain evidence="2">JCM 18542</strain>
    </source>
</reference>
<evidence type="ECO:0000313" key="2">
    <source>
        <dbReference type="Proteomes" id="UP001500839"/>
    </source>
</evidence>
<comment type="caution">
    <text evidence="1">The sequence shown here is derived from an EMBL/GenBank/DDBJ whole genome shotgun (WGS) entry which is preliminary data.</text>
</comment>
<proteinExistence type="predicted"/>
<evidence type="ECO:0000313" key="1">
    <source>
        <dbReference type="EMBL" id="GAA4805140.1"/>
    </source>
</evidence>
<sequence length="177" mass="18995">MTGPALLHHFALLTIARVDSAIMRRYQILFVAGLSTTIGASGCSSPADTHALFATSPSASSHLATGARQDSGASTREEELIRSAEDLDHLAADGEAEAAWAYYSQRCKDLIGGLSSYRALLNHIFKDRTPEYGGVTVRIDGSSAQVVTVDNSPTAPAGSMDPRTWTYIDGRWQFDNC</sequence>
<keyword evidence="2" id="KW-1185">Reference proteome</keyword>
<organism evidence="1 2">
    <name type="scientific">Tomitella cavernea</name>
    <dbReference type="NCBI Taxonomy" id="1387982"/>
    <lineage>
        <taxon>Bacteria</taxon>
        <taxon>Bacillati</taxon>
        <taxon>Actinomycetota</taxon>
        <taxon>Actinomycetes</taxon>
        <taxon>Mycobacteriales</taxon>
        <taxon>Tomitella</taxon>
    </lineage>
</organism>
<protein>
    <recommendedName>
        <fullName evidence="3">DUF4878 domain-containing protein</fullName>
    </recommendedName>
</protein>
<accession>A0ABP9C549</accession>